<dbReference type="RefSeq" id="WP_229111714.1">
    <property type="nucleotide sequence ID" value="NZ_CP064788.1"/>
</dbReference>
<organism evidence="3 4">
    <name type="scientific">Halapricum desulfuricans</name>
    <dbReference type="NCBI Taxonomy" id="2841257"/>
    <lineage>
        <taxon>Archaea</taxon>
        <taxon>Methanobacteriati</taxon>
        <taxon>Methanobacteriota</taxon>
        <taxon>Stenosarchaea group</taxon>
        <taxon>Halobacteria</taxon>
        <taxon>Halobacteriales</taxon>
        <taxon>Haloarculaceae</taxon>
        <taxon>Halapricum</taxon>
    </lineage>
</organism>
<sequence>MSSDTPPRRTSDGSVVVPMRVYKGITVFSTLVATGLVVFGFFMFDAATRLDNPIREAAVWTVGLTGWTPSVGAVNVAFGLLGIGVIVLGAGSYVLGTRFKTAEMVDSERRDTTADSQEAHDDG</sequence>
<dbReference type="Pfam" id="PF23997">
    <property type="entry name" value="DUF7315"/>
    <property type="match status" value="1"/>
</dbReference>
<dbReference type="GeneID" id="68851739"/>
<evidence type="ECO:0000313" key="3">
    <source>
        <dbReference type="EMBL" id="QSG08492.1"/>
    </source>
</evidence>
<dbReference type="AlphaFoldDB" id="A0A897N6S0"/>
<dbReference type="InterPro" id="IPR055739">
    <property type="entry name" value="DUF7315"/>
</dbReference>
<accession>A0A897N6S0</accession>
<dbReference type="EMBL" id="CP064788">
    <property type="protein sequence ID" value="QSG08492.1"/>
    <property type="molecule type" value="Genomic_DNA"/>
</dbReference>
<evidence type="ECO:0000259" key="2">
    <source>
        <dbReference type="Pfam" id="PF23997"/>
    </source>
</evidence>
<evidence type="ECO:0000256" key="1">
    <source>
        <dbReference type="SAM" id="Phobius"/>
    </source>
</evidence>
<keyword evidence="1" id="KW-0472">Membrane</keyword>
<gene>
    <name evidence="3" type="ORF">HSR122_1091</name>
</gene>
<dbReference type="KEGG" id="hds:HSR122_1091"/>
<keyword evidence="4" id="KW-1185">Reference proteome</keyword>
<protein>
    <submittedName>
        <fullName evidence="3">Putative membrane protein</fullName>
    </submittedName>
</protein>
<feature type="transmembrane region" description="Helical" evidence="1">
    <location>
        <begin position="73"/>
        <end position="95"/>
    </location>
</feature>
<evidence type="ECO:0000313" key="4">
    <source>
        <dbReference type="Proteomes" id="UP000662973"/>
    </source>
</evidence>
<keyword evidence="1" id="KW-1133">Transmembrane helix</keyword>
<feature type="domain" description="DUF7315" evidence="2">
    <location>
        <begin position="14"/>
        <end position="109"/>
    </location>
</feature>
<reference evidence="3 4" key="1">
    <citation type="submission" date="2020-11" db="EMBL/GenBank/DDBJ databases">
        <title>Carbohydrate-dependent, anaerobic sulfur respiration: A novel catabolism in halophilic archaea.</title>
        <authorList>
            <person name="Sorokin D.Y."/>
            <person name="Messina E."/>
            <person name="Smedile F."/>
            <person name="La Cono V."/>
            <person name="Hallsworth J.E."/>
            <person name="Yakimov M.M."/>
        </authorList>
    </citation>
    <scope>NUCLEOTIDE SEQUENCE [LARGE SCALE GENOMIC DNA]</scope>
    <source>
        <strain evidence="3 4">HSR12-2</strain>
    </source>
</reference>
<dbReference type="Proteomes" id="UP000662973">
    <property type="component" value="Chromosome"/>
</dbReference>
<name>A0A897N6S0_9EURY</name>
<feature type="transmembrane region" description="Helical" evidence="1">
    <location>
        <begin position="21"/>
        <end position="44"/>
    </location>
</feature>
<keyword evidence="1" id="KW-0812">Transmembrane</keyword>
<proteinExistence type="predicted"/>